<reference evidence="3 4" key="1">
    <citation type="submission" date="2017-03" db="EMBL/GenBank/DDBJ databases">
        <title>Genome of the blue death feigning beetle - Asbolus verrucosus.</title>
        <authorList>
            <person name="Rider S.D."/>
        </authorList>
    </citation>
    <scope>NUCLEOTIDE SEQUENCE [LARGE SCALE GENOMIC DNA]</scope>
    <source>
        <strain evidence="3">Butters</strain>
        <tissue evidence="3">Head and leg muscle</tissue>
    </source>
</reference>
<proteinExistence type="predicted"/>
<evidence type="ECO:0000313" key="3">
    <source>
        <dbReference type="EMBL" id="RZC33230.1"/>
    </source>
</evidence>
<feature type="transmembrane region" description="Helical" evidence="2">
    <location>
        <begin position="71"/>
        <end position="90"/>
    </location>
</feature>
<dbReference type="AlphaFoldDB" id="A0A482VKC2"/>
<feature type="non-terminal residue" evidence="3">
    <location>
        <position position="117"/>
    </location>
</feature>
<keyword evidence="2" id="KW-1133">Transmembrane helix</keyword>
<keyword evidence="2" id="KW-0812">Transmembrane</keyword>
<protein>
    <submittedName>
        <fullName evidence="3">Uncharacterized protein</fullName>
    </submittedName>
</protein>
<gene>
    <name evidence="3" type="ORF">BDFB_009127</name>
</gene>
<comment type="caution">
    <text evidence="3">The sequence shown here is derived from an EMBL/GenBank/DDBJ whole genome shotgun (WGS) entry which is preliminary data.</text>
</comment>
<evidence type="ECO:0000313" key="4">
    <source>
        <dbReference type="Proteomes" id="UP000292052"/>
    </source>
</evidence>
<sequence length="117" mass="13566">LRRTRSTILRTCRGWQEEQLQTRRRGTGRPRSTQKREDRLLRRSAVQDPWDPSRSVGINWSDFSGAKPNNIGYVNGMISFFLMSLGFVYGSPKDVHVYKDLEENGTICKLYNEDILA</sequence>
<evidence type="ECO:0000256" key="2">
    <source>
        <dbReference type="SAM" id="Phobius"/>
    </source>
</evidence>
<evidence type="ECO:0000256" key="1">
    <source>
        <dbReference type="SAM" id="MobiDB-lite"/>
    </source>
</evidence>
<feature type="non-terminal residue" evidence="3">
    <location>
        <position position="1"/>
    </location>
</feature>
<dbReference type="Proteomes" id="UP000292052">
    <property type="component" value="Unassembled WGS sequence"/>
</dbReference>
<organism evidence="3 4">
    <name type="scientific">Asbolus verrucosus</name>
    <name type="common">Desert ironclad beetle</name>
    <dbReference type="NCBI Taxonomy" id="1661398"/>
    <lineage>
        <taxon>Eukaryota</taxon>
        <taxon>Metazoa</taxon>
        <taxon>Ecdysozoa</taxon>
        <taxon>Arthropoda</taxon>
        <taxon>Hexapoda</taxon>
        <taxon>Insecta</taxon>
        <taxon>Pterygota</taxon>
        <taxon>Neoptera</taxon>
        <taxon>Endopterygota</taxon>
        <taxon>Coleoptera</taxon>
        <taxon>Polyphaga</taxon>
        <taxon>Cucujiformia</taxon>
        <taxon>Tenebrionidae</taxon>
        <taxon>Pimeliinae</taxon>
        <taxon>Asbolus</taxon>
    </lineage>
</organism>
<keyword evidence="4" id="KW-1185">Reference proteome</keyword>
<keyword evidence="2" id="KW-0472">Membrane</keyword>
<name>A0A482VKC2_ASBVE</name>
<dbReference type="EMBL" id="QDEB01090628">
    <property type="protein sequence ID" value="RZC33230.1"/>
    <property type="molecule type" value="Genomic_DNA"/>
</dbReference>
<feature type="region of interest" description="Disordered" evidence="1">
    <location>
        <begin position="19"/>
        <end position="44"/>
    </location>
</feature>
<accession>A0A482VKC2</accession>